<comment type="subcellular location">
    <subcellularLocation>
        <location evidence="1">Membrane</location>
        <topology evidence="1">Multi-pass membrane protein</topology>
    </subcellularLocation>
</comment>
<dbReference type="Pfam" id="PF07690">
    <property type="entry name" value="MFS_1"/>
    <property type="match status" value="1"/>
</dbReference>
<dbReference type="InterPro" id="IPR020846">
    <property type="entry name" value="MFS_dom"/>
</dbReference>
<feature type="transmembrane region" description="Helical" evidence="5">
    <location>
        <begin position="21"/>
        <end position="41"/>
    </location>
</feature>
<sequence>MVDSNTNVALVSGGFGSEPRFGLALSPAMRVFAAFFLYSFGLGSIFPRLGEIQRGMGVGEGALGLALIGTAAGTLVSLTFASRLLERIGYRRALLVLTPMIAVFFAIASWASGPLMLFLCLVPAGLCIGVVEVVVNVEADRVEHQLGRRIMNRAHAFWSFGFFAAGLLGAGISQLGVSPQLHLAGMVPVVLVATLLLLGRFSPAPLREAGTTEPEEAPHFARPTWAIMALVCVTLSAMLLEGAGADWSAIYMRDVFAAAPWVCGLAVAAGAFTQAVMRFFADGLVERFSPVLFARCLLSVLGCGALLVTLAPTPALALLGLGLMGVGTSGIFPLAMSAAAQRVDRPAAVNVAALAQISFVVFLLGPPLLGQVAEHFGVRTLYGVCLPFVLLSLLAAGSLGKRT</sequence>
<feature type="transmembrane region" description="Helical" evidence="5">
    <location>
        <begin position="381"/>
        <end position="400"/>
    </location>
</feature>
<evidence type="ECO:0000256" key="5">
    <source>
        <dbReference type="SAM" id="Phobius"/>
    </source>
</evidence>
<keyword evidence="3 5" id="KW-1133">Transmembrane helix</keyword>
<accession>A0ABU2CA03</accession>
<evidence type="ECO:0000313" key="7">
    <source>
        <dbReference type="EMBL" id="MDR7378124.1"/>
    </source>
</evidence>
<name>A0ABU2CA03_9BURK</name>
<feature type="transmembrane region" description="Helical" evidence="5">
    <location>
        <begin position="156"/>
        <end position="175"/>
    </location>
</feature>
<feature type="transmembrane region" description="Helical" evidence="5">
    <location>
        <begin position="116"/>
        <end position="135"/>
    </location>
</feature>
<dbReference type="PROSITE" id="PS50850">
    <property type="entry name" value="MFS"/>
    <property type="match status" value="1"/>
</dbReference>
<feature type="transmembrane region" description="Helical" evidence="5">
    <location>
        <begin position="259"/>
        <end position="280"/>
    </location>
</feature>
<feature type="transmembrane region" description="Helical" evidence="5">
    <location>
        <begin position="93"/>
        <end position="110"/>
    </location>
</feature>
<dbReference type="Proteomes" id="UP001180487">
    <property type="component" value="Unassembled WGS sequence"/>
</dbReference>
<protein>
    <submittedName>
        <fullName evidence="7">MFS family permease</fullName>
    </submittedName>
</protein>
<evidence type="ECO:0000256" key="3">
    <source>
        <dbReference type="ARBA" id="ARBA00022989"/>
    </source>
</evidence>
<dbReference type="PANTHER" id="PTHR23514">
    <property type="entry name" value="BYPASS OF STOP CODON PROTEIN 6"/>
    <property type="match status" value="1"/>
</dbReference>
<organism evidence="7 8">
    <name type="scientific">Rhodoferax ferrireducens</name>
    <dbReference type="NCBI Taxonomy" id="192843"/>
    <lineage>
        <taxon>Bacteria</taxon>
        <taxon>Pseudomonadati</taxon>
        <taxon>Pseudomonadota</taxon>
        <taxon>Betaproteobacteria</taxon>
        <taxon>Burkholderiales</taxon>
        <taxon>Comamonadaceae</taxon>
        <taxon>Rhodoferax</taxon>
    </lineage>
</organism>
<keyword evidence="2 5" id="KW-0812">Transmembrane</keyword>
<dbReference type="Gene3D" id="1.20.1250.20">
    <property type="entry name" value="MFS general substrate transporter like domains"/>
    <property type="match status" value="1"/>
</dbReference>
<evidence type="ECO:0000256" key="1">
    <source>
        <dbReference type="ARBA" id="ARBA00004141"/>
    </source>
</evidence>
<feature type="transmembrane region" description="Helical" evidence="5">
    <location>
        <begin position="292"/>
        <end position="310"/>
    </location>
</feature>
<keyword evidence="4 5" id="KW-0472">Membrane</keyword>
<evidence type="ECO:0000259" key="6">
    <source>
        <dbReference type="PROSITE" id="PS50850"/>
    </source>
</evidence>
<feature type="transmembrane region" description="Helical" evidence="5">
    <location>
        <begin position="316"/>
        <end position="335"/>
    </location>
</feature>
<comment type="caution">
    <text evidence="7">The sequence shown here is derived from an EMBL/GenBank/DDBJ whole genome shotgun (WGS) entry which is preliminary data.</text>
</comment>
<dbReference type="EMBL" id="JAVDXT010000002">
    <property type="protein sequence ID" value="MDR7378124.1"/>
    <property type="molecule type" value="Genomic_DNA"/>
</dbReference>
<reference evidence="7 8" key="1">
    <citation type="submission" date="2023-07" db="EMBL/GenBank/DDBJ databases">
        <title>Sorghum-associated microbial communities from plants grown in Nebraska, USA.</title>
        <authorList>
            <person name="Schachtman D."/>
        </authorList>
    </citation>
    <scope>NUCLEOTIDE SEQUENCE [LARGE SCALE GENOMIC DNA]</scope>
    <source>
        <strain evidence="7 8">BE313</strain>
    </source>
</reference>
<gene>
    <name evidence="7" type="ORF">J2X19_002803</name>
</gene>
<feature type="transmembrane region" description="Helical" evidence="5">
    <location>
        <begin position="347"/>
        <end position="369"/>
    </location>
</feature>
<dbReference type="InterPro" id="IPR011701">
    <property type="entry name" value="MFS"/>
</dbReference>
<dbReference type="RefSeq" id="WP_310374002.1">
    <property type="nucleotide sequence ID" value="NZ_JAVDXT010000002.1"/>
</dbReference>
<evidence type="ECO:0000313" key="8">
    <source>
        <dbReference type="Proteomes" id="UP001180487"/>
    </source>
</evidence>
<keyword evidence="8" id="KW-1185">Reference proteome</keyword>
<dbReference type="InterPro" id="IPR036259">
    <property type="entry name" value="MFS_trans_sf"/>
</dbReference>
<dbReference type="InterPro" id="IPR051788">
    <property type="entry name" value="MFS_Transporter"/>
</dbReference>
<dbReference type="CDD" id="cd17393">
    <property type="entry name" value="MFS_MosC_like"/>
    <property type="match status" value="1"/>
</dbReference>
<proteinExistence type="predicted"/>
<feature type="domain" description="Major facilitator superfamily (MFS) profile" evidence="6">
    <location>
        <begin position="27"/>
        <end position="403"/>
    </location>
</feature>
<feature type="transmembrane region" description="Helical" evidence="5">
    <location>
        <begin position="61"/>
        <end position="81"/>
    </location>
</feature>
<feature type="transmembrane region" description="Helical" evidence="5">
    <location>
        <begin position="181"/>
        <end position="199"/>
    </location>
</feature>
<evidence type="ECO:0000256" key="4">
    <source>
        <dbReference type="ARBA" id="ARBA00023136"/>
    </source>
</evidence>
<evidence type="ECO:0000256" key="2">
    <source>
        <dbReference type="ARBA" id="ARBA00022692"/>
    </source>
</evidence>
<dbReference type="PANTHER" id="PTHR23514:SF13">
    <property type="entry name" value="INNER MEMBRANE PROTEIN YBJJ"/>
    <property type="match status" value="1"/>
</dbReference>
<feature type="transmembrane region" description="Helical" evidence="5">
    <location>
        <begin position="220"/>
        <end position="239"/>
    </location>
</feature>
<dbReference type="SUPFAM" id="SSF103473">
    <property type="entry name" value="MFS general substrate transporter"/>
    <property type="match status" value="1"/>
</dbReference>